<name>A0A0F9DYF6_9ZZZZ</name>
<evidence type="ECO:0000313" key="1">
    <source>
        <dbReference type="EMBL" id="KKL66868.1"/>
    </source>
</evidence>
<dbReference type="AlphaFoldDB" id="A0A0F9DYF6"/>
<dbReference type="EMBL" id="LAZR01027067">
    <property type="protein sequence ID" value="KKL66868.1"/>
    <property type="molecule type" value="Genomic_DNA"/>
</dbReference>
<organism evidence="1">
    <name type="scientific">marine sediment metagenome</name>
    <dbReference type="NCBI Taxonomy" id="412755"/>
    <lineage>
        <taxon>unclassified sequences</taxon>
        <taxon>metagenomes</taxon>
        <taxon>ecological metagenomes</taxon>
    </lineage>
</organism>
<reference evidence="1" key="1">
    <citation type="journal article" date="2015" name="Nature">
        <title>Complex archaea that bridge the gap between prokaryotes and eukaryotes.</title>
        <authorList>
            <person name="Spang A."/>
            <person name="Saw J.H."/>
            <person name="Jorgensen S.L."/>
            <person name="Zaremba-Niedzwiedzka K."/>
            <person name="Martijn J."/>
            <person name="Lind A.E."/>
            <person name="van Eijk R."/>
            <person name="Schleper C."/>
            <person name="Guy L."/>
            <person name="Ettema T.J."/>
        </authorList>
    </citation>
    <scope>NUCLEOTIDE SEQUENCE</scope>
</reference>
<protein>
    <submittedName>
        <fullName evidence="1">Uncharacterized protein</fullName>
    </submittedName>
</protein>
<proteinExistence type="predicted"/>
<comment type="caution">
    <text evidence="1">The sequence shown here is derived from an EMBL/GenBank/DDBJ whole genome shotgun (WGS) entry which is preliminary data.</text>
</comment>
<accession>A0A0F9DYF6</accession>
<sequence length="55" mass="6806">MRKFDLSDRKECPECKEMFERPIKANGCRMSDNEWFRRTYCSNICRKKGIRKKRE</sequence>
<gene>
    <name evidence="1" type="ORF">LCGC14_2140690</name>
</gene>